<evidence type="ECO:0000313" key="3">
    <source>
        <dbReference type="Proteomes" id="UP000281915"/>
    </source>
</evidence>
<accession>A0A3M8DAL8</accession>
<dbReference type="GO" id="GO:0016787">
    <property type="term" value="F:hydrolase activity"/>
    <property type="evidence" value="ECO:0007669"/>
    <property type="project" value="UniProtKB-KW"/>
</dbReference>
<dbReference type="RefSeq" id="WP_122912333.1">
    <property type="nucleotide sequence ID" value="NZ_RHHT01000005.1"/>
</dbReference>
<dbReference type="EMBL" id="RHHT01000005">
    <property type="protein sequence ID" value="RNB84983.1"/>
    <property type="molecule type" value="Genomic_DNA"/>
</dbReference>
<dbReference type="InterPro" id="IPR052159">
    <property type="entry name" value="Competence_DNA_uptake"/>
</dbReference>
<dbReference type="InterPro" id="IPR036866">
    <property type="entry name" value="RibonucZ/Hydroxyglut_hydro"/>
</dbReference>
<dbReference type="PANTHER" id="PTHR30619">
    <property type="entry name" value="DNA INTERNALIZATION/COMPETENCE PROTEIN COMEC/REC2"/>
    <property type="match status" value="1"/>
</dbReference>
<dbReference type="Gene3D" id="3.60.15.10">
    <property type="entry name" value="Ribonuclease Z/Hydroxyacylglutathione hydrolase-like"/>
    <property type="match status" value="1"/>
</dbReference>
<organism evidence="2 3">
    <name type="scientific">Brevibacillus panacihumi</name>
    <dbReference type="NCBI Taxonomy" id="497735"/>
    <lineage>
        <taxon>Bacteria</taxon>
        <taxon>Bacillati</taxon>
        <taxon>Bacillota</taxon>
        <taxon>Bacilli</taxon>
        <taxon>Bacillales</taxon>
        <taxon>Paenibacillaceae</taxon>
        <taxon>Brevibacillus</taxon>
    </lineage>
</organism>
<sequence length="302" mass="33794">MVGKTGWTCLSLVLSVMLMSSCASIDSHLFQQEVIKIDDPFAIEDERDFTGMVVTYFALPHGESTLVRLPQPDAKTVLIDTGSEEDWPVLQEKLLERKLTRLDYVILTSDQPEQSGGYPLLANNLQVDMLVLPKLIENVIRHATSLRPDQKRLALAESEVLSLDETVSMKALSPNEPLFLSPQNNSLVFSLQQDQLRFLFTSGINEQAEERLLERHPEDLQAAVLKVGDQGSNQGSSHPFLTKVDPQIAIIQTGKSRDQMKDSQTEVLERLGESWAETYVTGQDGTITILSNGKEYRVLKQQ</sequence>
<dbReference type="AlphaFoldDB" id="A0A3M8DAL8"/>
<reference evidence="2 3" key="1">
    <citation type="submission" date="2018-10" db="EMBL/GenBank/DDBJ databases">
        <title>Phylogenomics of Brevibacillus.</title>
        <authorList>
            <person name="Dunlap C."/>
        </authorList>
    </citation>
    <scope>NUCLEOTIDE SEQUENCE [LARGE SCALE GENOMIC DNA]</scope>
    <source>
        <strain evidence="2 3">JCM 15085</strain>
    </source>
</reference>
<name>A0A3M8DAL8_9BACL</name>
<evidence type="ECO:0000256" key="1">
    <source>
        <dbReference type="SAM" id="SignalP"/>
    </source>
</evidence>
<gene>
    <name evidence="2" type="ORF">EDM58_04735</name>
</gene>
<dbReference type="Proteomes" id="UP000281915">
    <property type="component" value="Unassembled WGS sequence"/>
</dbReference>
<feature type="chain" id="PRO_5017978365" evidence="1">
    <location>
        <begin position="26"/>
        <end position="302"/>
    </location>
</feature>
<comment type="caution">
    <text evidence="2">The sequence shown here is derived from an EMBL/GenBank/DDBJ whole genome shotgun (WGS) entry which is preliminary data.</text>
</comment>
<protein>
    <submittedName>
        <fullName evidence="2">MBL fold metallo-hydrolase</fullName>
    </submittedName>
</protein>
<keyword evidence="2" id="KW-0378">Hydrolase</keyword>
<evidence type="ECO:0000313" key="2">
    <source>
        <dbReference type="EMBL" id="RNB84983.1"/>
    </source>
</evidence>
<dbReference type="SUPFAM" id="SSF56281">
    <property type="entry name" value="Metallo-hydrolase/oxidoreductase"/>
    <property type="match status" value="1"/>
</dbReference>
<dbReference type="PROSITE" id="PS51257">
    <property type="entry name" value="PROKAR_LIPOPROTEIN"/>
    <property type="match status" value="1"/>
</dbReference>
<proteinExistence type="predicted"/>
<keyword evidence="1" id="KW-0732">Signal</keyword>
<dbReference type="PANTHER" id="PTHR30619:SF1">
    <property type="entry name" value="RECOMBINATION PROTEIN 2"/>
    <property type="match status" value="1"/>
</dbReference>
<feature type="signal peptide" evidence="1">
    <location>
        <begin position="1"/>
        <end position="25"/>
    </location>
</feature>